<name>A0A021VRP9_9CELL</name>
<keyword evidence="2" id="KW-1185">Reference proteome</keyword>
<dbReference type="EMBL" id="AXCW01000586">
    <property type="protein sequence ID" value="EYR61772.1"/>
    <property type="molecule type" value="Genomic_DNA"/>
</dbReference>
<feature type="non-terminal residue" evidence="1">
    <location>
        <position position="171"/>
    </location>
</feature>
<reference evidence="1 2" key="1">
    <citation type="submission" date="2014-01" db="EMBL/GenBank/DDBJ databases">
        <title>Actinotalea ferrariae CF5-4.</title>
        <authorList>
            <person name="Chen F."/>
            <person name="Li Y."/>
            <person name="Wang G."/>
        </authorList>
    </citation>
    <scope>NUCLEOTIDE SEQUENCE [LARGE SCALE GENOMIC DNA]</scope>
    <source>
        <strain evidence="1 2">CF5-4</strain>
    </source>
</reference>
<evidence type="ECO:0000313" key="1">
    <source>
        <dbReference type="EMBL" id="EYR61772.1"/>
    </source>
</evidence>
<organism evidence="1 2">
    <name type="scientific">Actinotalea ferrariae CF5-4</name>
    <dbReference type="NCBI Taxonomy" id="948458"/>
    <lineage>
        <taxon>Bacteria</taxon>
        <taxon>Bacillati</taxon>
        <taxon>Actinomycetota</taxon>
        <taxon>Actinomycetes</taxon>
        <taxon>Micrococcales</taxon>
        <taxon>Cellulomonadaceae</taxon>
        <taxon>Actinotalea</taxon>
    </lineage>
</organism>
<protein>
    <submittedName>
        <fullName evidence="1">Uncharacterized protein</fullName>
    </submittedName>
</protein>
<proteinExistence type="predicted"/>
<sequence length="171" mass="17887">AEDYAAATVARDEARQAAQDAADRELAAQAELEAARGGLGALAMEAYRSGGAMDALGAFLSADGFEDLLARTEAVERLGSQAERAVQRFRAADLVSRTLAARTQDALALAESTATAADDALAAAQAAQVAAEEQVATAAAERERLLVLLAEQRRTTVDVERARQDAVEADR</sequence>
<gene>
    <name evidence="1" type="ORF">N866_17300</name>
</gene>
<evidence type="ECO:0000313" key="2">
    <source>
        <dbReference type="Proteomes" id="UP000019753"/>
    </source>
</evidence>
<accession>A0A021VRP9</accession>
<feature type="non-terminal residue" evidence="1">
    <location>
        <position position="1"/>
    </location>
</feature>
<dbReference type="AlphaFoldDB" id="A0A021VRP9"/>
<comment type="caution">
    <text evidence="1">The sequence shown here is derived from an EMBL/GenBank/DDBJ whole genome shotgun (WGS) entry which is preliminary data.</text>
</comment>
<dbReference type="Proteomes" id="UP000019753">
    <property type="component" value="Unassembled WGS sequence"/>
</dbReference>